<organism evidence="5 6">
    <name type="scientific">Spirosoma validum</name>
    <dbReference type="NCBI Taxonomy" id="2771355"/>
    <lineage>
        <taxon>Bacteria</taxon>
        <taxon>Pseudomonadati</taxon>
        <taxon>Bacteroidota</taxon>
        <taxon>Cytophagia</taxon>
        <taxon>Cytophagales</taxon>
        <taxon>Cytophagaceae</taxon>
        <taxon>Spirosoma</taxon>
    </lineage>
</organism>
<evidence type="ECO:0000259" key="4">
    <source>
        <dbReference type="Pfam" id="PF14257"/>
    </source>
</evidence>
<dbReference type="RefSeq" id="WP_191040093.1">
    <property type="nucleotide sequence ID" value="NZ_JACXAA010000005.1"/>
</dbReference>
<reference evidence="5" key="1">
    <citation type="submission" date="2020-09" db="EMBL/GenBank/DDBJ databases">
        <authorList>
            <person name="Kim M.K."/>
        </authorList>
    </citation>
    <scope>NUCLEOTIDE SEQUENCE</scope>
    <source>
        <strain evidence="5">BT704</strain>
    </source>
</reference>
<dbReference type="InterPro" id="IPR025645">
    <property type="entry name" value="DUF4349"/>
</dbReference>
<dbReference type="Pfam" id="PF14257">
    <property type="entry name" value="DUF4349"/>
    <property type="match status" value="1"/>
</dbReference>
<dbReference type="EMBL" id="JACXAA010000005">
    <property type="protein sequence ID" value="MBD2754464.1"/>
    <property type="molecule type" value="Genomic_DNA"/>
</dbReference>
<keyword evidence="3" id="KW-0472">Membrane</keyword>
<keyword evidence="6" id="KW-1185">Reference proteome</keyword>
<keyword evidence="3" id="KW-1133">Transmembrane helix</keyword>
<comment type="caution">
    <text evidence="5">The sequence shown here is derived from an EMBL/GenBank/DDBJ whole genome shotgun (WGS) entry which is preliminary data.</text>
</comment>
<accession>A0A927GE71</accession>
<keyword evidence="3" id="KW-0812">Transmembrane</keyword>
<dbReference type="Proteomes" id="UP000653797">
    <property type="component" value="Unassembled WGS sequence"/>
</dbReference>
<sequence>MNNFLALGLLLVVMACQSKPTNRETDQHAMADVALLQPSALTQDATSSPQQGKKVRNEQSVQPTPAINQKIIRNARVRIRVDDFKASGQAIEQAVHQQGGQITNSNETKTDNTIENALTIRVPANQFDALLTAVVNESIYTDIKTITVDDVTRQYVDVEARIRSKKVVEETYLNLLKQARSVEDVLKIEEQLGQIREEREVQEAELRQLKDNVALSTISLTYYQQTATALRPEEPFFSQLWSNFSDGFRLLGSVFIGLFYFLPVLIVGGGISWLVRRWYRQRRNTA</sequence>
<feature type="domain" description="DUF4349" evidence="4">
    <location>
        <begin position="69"/>
        <end position="276"/>
    </location>
</feature>
<protein>
    <submittedName>
        <fullName evidence="5">DUF4349 domain-containing protein</fullName>
    </submittedName>
</protein>
<feature type="compositionally biased region" description="Polar residues" evidence="2">
    <location>
        <begin position="42"/>
        <end position="51"/>
    </location>
</feature>
<evidence type="ECO:0000313" key="5">
    <source>
        <dbReference type="EMBL" id="MBD2754464.1"/>
    </source>
</evidence>
<gene>
    <name evidence="5" type="ORF">IC230_16265</name>
</gene>
<dbReference type="AlphaFoldDB" id="A0A927GE71"/>
<evidence type="ECO:0000313" key="6">
    <source>
        <dbReference type="Proteomes" id="UP000653797"/>
    </source>
</evidence>
<feature type="transmembrane region" description="Helical" evidence="3">
    <location>
        <begin position="250"/>
        <end position="275"/>
    </location>
</feature>
<evidence type="ECO:0000256" key="2">
    <source>
        <dbReference type="SAM" id="MobiDB-lite"/>
    </source>
</evidence>
<feature type="region of interest" description="Disordered" evidence="2">
    <location>
        <begin position="42"/>
        <end position="63"/>
    </location>
</feature>
<keyword evidence="1" id="KW-0175">Coiled coil</keyword>
<evidence type="ECO:0000256" key="3">
    <source>
        <dbReference type="SAM" id="Phobius"/>
    </source>
</evidence>
<name>A0A927GE71_9BACT</name>
<feature type="coiled-coil region" evidence="1">
    <location>
        <begin position="185"/>
        <end position="212"/>
    </location>
</feature>
<proteinExistence type="predicted"/>
<evidence type="ECO:0000256" key="1">
    <source>
        <dbReference type="SAM" id="Coils"/>
    </source>
</evidence>